<dbReference type="AlphaFoldDB" id="A0A200J0M9"/>
<feature type="domain" description="Core-binding (CB)" evidence="7">
    <location>
        <begin position="72"/>
        <end position="155"/>
    </location>
</feature>
<evidence type="ECO:0000313" key="9">
    <source>
        <dbReference type="EMBL" id="WYJ94492.1"/>
    </source>
</evidence>
<dbReference type="SUPFAM" id="SSF56349">
    <property type="entry name" value="DNA breaking-rejoining enzymes"/>
    <property type="match status" value="1"/>
</dbReference>
<dbReference type="EMBL" id="CP147246">
    <property type="protein sequence ID" value="WYJ94492.1"/>
    <property type="molecule type" value="Genomic_DNA"/>
</dbReference>
<dbReference type="InterPro" id="IPR013762">
    <property type="entry name" value="Integrase-like_cat_sf"/>
</dbReference>
<dbReference type="Pfam" id="PF00589">
    <property type="entry name" value="Phage_integrase"/>
    <property type="match status" value="1"/>
</dbReference>
<keyword evidence="4" id="KW-0233">DNA recombination</keyword>
<dbReference type="PROSITE" id="PS51900">
    <property type="entry name" value="CB"/>
    <property type="match status" value="1"/>
</dbReference>
<keyword evidence="2" id="KW-0229">DNA integration</keyword>
<dbReference type="Gene3D" id="1.10.150.130">
    <property type="match status" value="1"/>
</dbReference>
<comment type="similarity">
    <text evidence="1">Belongs to the 'phage' integrase family.</text>
</comment>
<evidence type="ECO:0000313" key="8">
    <source>
        <dbReference type="EMBL" id="OUZ30399.1"/>
    </source>
</evidence>
<dbReference type="InterPro" id="IPR050090">
    <property type="entry name" value="Tyrosine_recombinase_XerCD"/>
</dbReference>
<evidence type="ECO:0000259" key="7">
    <source>
        <dbReference type="PROSITE" id="PS51900"/>
    </source>
</evidence>
<reference evidence="9" key="2">
    <citation type="submission" date="2017-05" db="EMBL/GenBank/DDBJ databases">
        <authorList>
            <consortium name="The Broad Institute Genomics Platform"/>
            <consortium name="The Broad Institute Genomic Center for Infectious Diseases"/>
            <person name="Earl A."/>
            <person name="Manson A."/>
            <person name="Schwartman J."/>
            <person name="Gilmore M."/>
            <person name="Abouelleil A."/>
            <person name="Cao P."/>
            <person name="Chapman S."/>
            <person name="Cusick C."/>
            <person name="Shea T."/>
            <person name="Young S."/>
            <person name="Neafsey D."/>
            <person name="Nusbaum C."/>
            <person name="Birren B."/>
        </authorList>
    </citation>
    <scope>NUCLEOTIDE SEQUENCE</scope>
    <source>
        <strain evidence="9">9D6_DIV0238</strain>
    </source>
</reference>
<dbReference type="InterPro" id="IPR010998">
    <property type="entry name" value="Integrase_recombinase_N"/>
</dbReference>
<reference evidence="9" key="3">
    <citation type="submission" date="2024-03" db="EMBL/GenBank/DDBJ databases">
        <title>The Genome Sequence of Enterococcus sp. DIV0238c.</title>
        <authorList>
            <consortium name="The Broad Institute Genomics Platform"/>
            <consortium name="The Broad Institute Microbial Omics Core"/>
            <consortium name="The Broad Institute Genomic Center for Infectious Diseases"/>
            <person name="Earl A."/>
            <person name="Manson A."/>
            <person name="Gilmore M."/>
            <person name="Schwartman J."/>
            <person name="Shea T."/>
            <person name="Abouelleil A."/>
            <person name="Cao P."/>
            <person name="Chapman S."/>
            <person name="Cusick C."/>
            <person name="Young S."/>
            <person name="Neafsey D."/>
            <person name="Nusbaum C."/>
            <person name="Birren B."/>
        </authorList>
    </citation>
    <scope>NUCLEOTIDE SEQUENCE</scope>
    <source>
        <strain evidence="9">9D6_DIV0238</strain>
    </source>
</reference>
<dbReference type="InterPro" id="IPR002104">
    <property type="entry name" value="Integrase_catalytic"/>
</dbReference>
<dbReference type="CDD" id="cd01189">
    <property type="entry name" value="INT_ICEBs1_C_like"/>
    <property type="match status" value="1"/>
</dbReference>
<accession>A0A200J0M9</accession>
<keyword evidence="3 5" id="KW-0238">DNA-binding</keyword>
<dbReference type="GO" id="GO:0003677">
    <property type="term" value="F:DNA binding"/>
    <property type="evidence" value="ECO:0007669"/>
    <property type="project" value="UniProtKB-UniRule"/>
</dbReference>
<name>A0A200J0M9_9ENTE</name>
<dbReference type="InterPro" id="IPR011010">
    <property type="entry name" value="DNA_brk_join_enz"/>
</dbReference>
<evidence type="ECO:0000259" key="6">
    <source>
        <dbReference type="PROSITE" id="PS51898"/>
    </source>
</evidence>
<dbReference type="EMBL" id="NIBQ01000003">
    <property type="protein sequence ID" value="OUZ30399.1"/>
    <property type="molecule type" value="Genomic_DNA"/>
</dbReference>
<reference evidence="8" key="1">
    <citation type="submission" date="2017-05" db="EMBL/GenBank/DDBJ databases">
        <title>The Genome Sequence of Enterococcus sp. 9D6_DIV0238.</title>
        <authorList>
            <consortium name="The Broad Institute Genomics Platform"/>
            <consortium name="The Broad Institute Genomic Center for Infectious Diseases"/>
            <person name="Earl A."/>
            <person name="Manson A."/>
            <person name="Schwartman J."/>
            <person name="Gilmore M."/>
            <person name="Abouelleil A."/>
            <person name="Cao P."/>
            <person name="Chapman S."/>
            <person name="Cusick C."/>
            <person name="Shea T."/>
            <person name="Young S."/>
            <person name="Neafsey D."/>
            <person name="Nusbaum C."/>
            <person name="Birren B."/>
        </authorList>
    </citation>
    <scope>NUCLEOTIDE SEQUENCE [LARGE SCALE GENOMIC DNA]</scope>
    <source>
        <strain evidence="8">9D6_DIV0238</strain>
    </source>
</reference>
<sequence>MKGLITIVKKGENIYKRKDGRWEGRYVKQRTPEKKIIYGYVYGKKYTDVKDKLTVLKAKRLHTSYDFSHYQGTYETWLGNWLSITVKRKVKPTTYTNYFRLTKRYIIPHLGEKYIQEIKEENIQYFVDLLIIQGLSAGTIRLVMNLVKQSFDEAIKQKYLINNPSNFVQLPKQTRPAVHALSLKEQQELEALAFKDPECSPVILALYSGLRIGEISGLQWQDIDFEQNLLRVNRTITRVIDENSTKAKTELIAGSPKTAQSKRIIPLAKNLKNYLLARRAHATSPYIIRSKNSFAEPRVINYRFKKMIDSTSFSAIHFHSLRHTFATRCLEQGMDIASLSRILGHQSIKLTLDTYADSLFEQREKEMQKVDNLLSQK</sequence>
<feature type="domain" description="Tyr recombinase" evidence="6">
    <location>
        <begin position="176"/>
        <end position="369"/>
    </location>
</feature>
<evidence type="ECO:0000256" key="5">
    <source>
        <dbReference type="PROSITE-ProRule" id="PRU01248"/>
    </source>
</evidence>
<protein>
    <recommendedName>
        <fullName evidence="11">Tyr recombinase domain-containing protein</fullName>
    </recommendedName>
</protein>
<evidence type="ECO:0000313" key="10">
    <source>
        <dbReference type="Proteomes" id="UP000196151"/>
    </source>
</evidence>
<dbReference type="GO" id="GO:0006310">
    <property type="term" value="P:DNA recombination"/>
    <property type="evidence" value="ECO:0007669"/>
    <property type="project" value="UniProtKB-KW"/>
</dbReference>
<evidence type="ECO:0000256" key="4">
    <source>
        <dbReference type="ARBA" id="ARBA00023172"/>
    </source>
</evidence>
<evidence type="ECO:0000256" key="2">
    <source>
        <dbReference type="ARBA" id="ARBA00022908"/>
    </source>
</evidence>
<dbReference type="RefSeq" id="WP_254909569.1">
    <property type="nucleotide sequence ID" value="NZ_CP147246.1"/>
</dbReference>
<dbReference type="Pfam" id="PF14659">
    <property type="entry name" value="Phage_int_SAM_3"/>
    <property type="match status" value="1"/>
</dbReference>
<keyword evidence="10" id="KW-1185">Reference proteome</keyword>
<dbReference type="PANTHER" id="PTHR30349:SF41">
    <property type="entry name" value="INTEGRASE_RECOMBINASE PROTEIN MJ0367-RELATED"/>
    <property type="match status" value="1"/>
</dbReference>
<organism evidence="8">
    <name type="scientific">Candidatus Enterococcus dunnyi</name>
    <dbReference type="NCBI Taxonomy" id="1834192"/>
    <lineage>
        <taxon>Bacteria</taxon>
        <taxon>Bacillati</taxon>
        <taxon>Bacillota</taxon>
        <taxon>Bacilli</taxon>
        <taxon>Lactobacillales</taxon>
        <taxon>Enterococcaceae</taxon>
        <taxon>Enterococcus</taxon>
    </lineage>
</organism>
<dbReference type="Proteomes" id="UP000196151">
    <property type="component" value="Chromosome"/>
</dbReference>
<evidence type="ECO:0008006" key="11">
    <source>
        <dbReference type="Google" id="ProtNLM"/>
    </source>
</evidence>
<dbReference type="PROSITE" id="PS51898">
    <property type="entry name" value="TYR_RECOMBINASE"/>
    <property type="match status" value="1"/>
</dbReference>
<evidence type="ECO:0000256" key="3">
    <source>
        <dbReference type="ARBA" id="ARBA00023125"/>
    </source>
</evidence>
<dbReference type="GO" id="GO:0015074">
    <property type="term" value="P:DNA integration"/>
    <property type="evidence" value="ECO:0007669"/>
    <property type="project" value="UniProtKB-KW"/>
</dbReference>
<dbReference type="Gene3D" id="1.10.443.10">
    <property type="entry name" value="Intergrase catalytic core"/>
    <property type="match status" value="1"/>
</dbReference>
<proteinExistence type="inferred from homology"/>
<dbReference type="InterPro" id="IPR004107">
    <property type="entry name" value="Integrase_SAM-like_N"/>
</dbReference>
<evidence type="ECO:0000256" key="1">
    <source>
        <dbReference type="ARBA" id="ARBA00008857"/>
    </source>
</evidence>
<gene>
    <name evidence="9" type="ORF">A5889_002005</name>
    <name evidence="8" type="ORF">A5889_002687</name>
</gene>
<dbReference type="PANTHER" id="PTHR30349">
    <property type="entry name" value="PHAGE INTEGRASE-RELATED"/>
    <property type="match status" value="1"/>
</dbReference>
<dbReference type="InterPro" id="IPR044068">
    <property type="entry name" value="CB"/>
</dbReference>